<dbReference type="PANTHER" id="PTHR47829">
    <property type="entry name" value="HYDROLASE, PUTATIVE (AFU_ORTHOLOGUE AFUA_1G12880)-RELATED"/>
    <property type="match status" value="1"/>
</dbReference>
<dbReference type="Gene3D" id="3.30.200.20">
    <property type="entry name" value="Phosphorylase Kinase, domain 1"/>
    <property type="match status" value="1"/>
</dbReference>
<dbReference type="SUPFAM" id="SSF56112">
    <property type="entry name" value="Protein kinase-like (PK-like)"/>
    <property type="match status" value="1"/>
</dbReference>
<evidence type="ECO:0000313" key="3">
    <source>
        <dbReference type="Proteomes" id="UP000645462"/>
    </source>
</evidence>
<protein>
    <submittedName>
        <fullName evidence="2">Aminoglycoside phosphotransferase</fullName>
    </submittedName>
</protein>
<dbReference type="InterPro" id="IPR041726">
    <property type="entry name" value="ACAD10_11_N"/>
</dbReference>
<organism evidence="2 3">
    <name type="scientific">Marivita lacus</name>
    <dbReference type="NCBI Taxonomy" id="1323742"/>
    <lineage>
        <taxon>Bacteria</taxon>
        <taxon>Pseudomonadati</taxon>
        <taxon>Pseudomonadota</taxon>
        <taxon>Alphaproteobacteria</taxon>
        <taxon>Rhodobacterales</taxon>
        <taxon>Roseobacteraceae</taxon>
        <taxon>Marivita</taxon>
    </lineage>
</organism>
<dbReference type="Proteomes" id="UP000645462">
    <property type="component" value="Unassembled WGS sequence"/>
</dbReference>
<comment type="caution">
    <text evidence="2">The sequence shown here is derived from an EMBL/GenBank/DDBJ whole genome shotgun (WGS) entry which is preliminary data.</text>
</comment>
<dbReference type="InterPro" id="IPR052898">
    <property type="entry name" value="ACAD10-like"/>
</dbReference>
<sequence length="327" mass="35623">MATHVPGFRGPITVEKFATGQSNPTFKLTAASGAYVLRRKPPGQLLKSAHAVDREFRVQRALAGTDVPVARMHALCEDDAVIGSMFYVMDHVPGRTFVDPRLPGLSPEDRGAVYDNMNRVLAAIHSVDLTTTGLSGYGPQGNYYKRQIDRWTKQYRATETDPIPDMDALIDWLQGNLPEDDGRVTLVHGDYRIDNLMFAPDRPACIAVLDWELSTLGHPFADLAAVIMQWGLPTGDAARGLAGVNRAPLGIPEDQAFIDAYCQRMGLPGIGRFGFYLAFTYFRMASILQGVKRRALDGNASNPEKALELGAFVPAFAAGGLEAAKTV</sequence>
<keyword evidence="3" id="KW-1185">Reference proteome</keyword>
<dbReference type="InterPro" id="IPR011009">
    <property type="entry name" value="Kinase-like_dom_sf"/>
</dbReference>
<proteinExistence type="predicted"/>
<gene>
    <name evidence="2" type="ORF">GCM10011363_07400</name>
</gene>
<accession>A0ABQ1KE83</accession>
<dbReference type="CDD" id="cd05154">
    <property type="entry name" value="ACAD10_11_N-like"/>
    <property type="match status" value="1"/>
</dbReference>
<evidence type="ECO:0000313" key="2">
    <source>
        <dbReference type="EMBL" id="GGB93304.1"/>
    </source>
</evidence>
<dbReference type="PANTHER" id="PTHR47829:SF3">
    <property type="entry name" value="AMINOGLYCOSIDE PHOSPHOTRANSFERASE DOMAIN-CONTAINING PROTEIN"/>
    <property type="match status" value="1"/>
</dbReference>
<dbReference type="EMBL" id="BMFC01000001">
    <property type="protein sequence ID" value="GGB93304.1"/>
    <property type="molecule type" value="Genomic_DNA"/>
</dbReference>
<dbReference type="RefSeq" id="WP_229747648.1">
    <property type="nucleotide sequence ID" value="NZ_BMFC01000001.1"/>
</dbReference>
<dbReference type="Gene3D" id="3.90.1200.10">
    <property type="match status" value="1"/>
</dbReference>
<feature type="domain" description="Aminoglycoside phosphotransferase" evidence="1">
    <location>
        <begin position="14"/>
        <end position="239"/>
    </location>
</feature>
<dbReference type="Pfam" id="PF01636">
    <property type="entry name" value="APH"/>
    <property type="match status" value="1"/>
</dbReference>
<reference evidence="3" key="1">
    <citation type="journal article" date="2019" name="Int. J. Syst. Evol. Microbiol.">
        <title>The Global Catalogue of Microorganisms (GCM) 10K type strain sequencing project: providing services to taxonomists for standard genome sequencing and annotation.</title>
        <authorList>
            <consortium name="The Broad Institute Genomics Platform"/>
            <consortium name="The Broad Institute Genome Sequencing Center for Infectious Disease"/>
            <person name="Wu L."/>
            <person name="Ma J."/>
        </authorList>
    </citation>
    <scope>NUCLEOTIDE SEQUENCE [LARGE SCALE GENOMIC DNA]</scope>
    <source>
        <strain evidence="3">CGMCC 1.12478</strain>
    </source>
</reference>
<dbReference type="InterPro" id="IPR002575">
    <property type="entry name" value="Aminoglycoside_PTrfase"/>
</dbReference>
<name>A0ABQ1KE83_9RHOB</name>
<evidence type="ECO:0000259" key="1">
    <source>
        <dbReference type="Pfam" id="PF01636"/>
    </source>
</evidence>